<feature type="chain" id="PRO_5041421494" evidence="1">
    <location>
        <begin position="25"/>
        <end position="214"/>
    </location>
</feature>
<protein>
    <submittedName>
        <fullName evidence="2">Uncharacterized protein</fullName>
    </submittedName>
</protein>
<dbReference type="GeneID" id="80925814"/>
<keyword evidence="3" id="KW-1185">Reference proteome</keyword>
<proteinExistence type="predicted"/>
<name>A0AA35J2N3_SACK1</name>
<evidence type="ECO:0000313" key="2">
    <source>
        <dbReference type="EMBL" id="CAI4046536.1"/>
    </source>
</evidence>
<sequence>MDTTLMKLLCILYSTFFRTCSISATPTSTTPLIRYDGQIAFRYDYDYTNIWDDIARCIENVTTDKAIVDNTSIMVDRAGTIVDRGYTIWLDSGGNTYSDIDDIIVSNITDCMRRNCNITNISISCHNPFALSANTDEEYEDHFAYYGRGYPIDYDRDYESIGEPTDSGTDQSTLVRRGNGNWPDKILPDQQLHWDYNVIGRLYMLEQVGSSLFT</sequence>
<dbReference type="Proteomes" id="UP001162087">
    <property type="component" value="Chromosome 12"/>
</dbReference>
<organism evidence="2 3">
    <name type="scientific">Saccharomyces kudriavzevii (strain ATCC MYA-4449 / AS 2.2408 / CBS 8840 / NBRC 1802 / NCYC 2889)</name>
    <name type="common">Yeast</name>
    <dbReference type="NCBI Taxonomy" id="226230"/>
    <lineage>
        <taxon>Eukaryota</taxon>
        <taxon>Fungi</taxon>
        <taxon>Dikarya</taxon>
        <taxon>Ascomycota</taxon>
        <taxon>Saccharomycotina</taxon>
        <taxon>Saccharomycetes</taxon>
        <taxon>Saccharomycetales</taxon>
        <taxon>Saccharomycetaceae</taxon>
        <taxon>Saccharomyces</taxon>
    </lineage>
</organism>
<dbReference type="AlphaFoldDB" id="A0AA35J2N3"/>
<reference evidence="2" key="1">
    <citation type="submission" date="2022-10" db="EMBL/GenBank/DDBJ databases">
        <authorList>
            <person name="Byrne P K."/>
        </authorList>
    </citation>
    <scope>NUCLEOTIDE SEQUENCE</scope>
    <source>
        <strain evidence="2">IFO1802</strain>
    </source>
</reference>
<dbReference type="RefSeq" id="XP_056083844.1">
    <property type="nucleotide sequence ID" value="XM_056229868.1"/>
</dbReference>
<accession>A0AA35J2N3</accession>
<feature type="signal peptide" evidence="1">
    <location>
        <begin position="1"/>
        <end position="24"/>
    </location>
</feature>
<gene>
    <name evidence="2" type="primary">SKDI12G2800</name>
    <name evidence="2" type="ORF">SKDI_12G2800</name>
</gene>
<evidence type="ECO:0000256" key="1">
    <source>
        <dbReference type="SAM" id="SignalP"/>
    </source>
</evidence>
<keyword evidence="1" id="KW-0732">Signal</keyword>
<evidence type="ECO:0000313" key="3">
    <source>
        <dbReference type="Proteomes" id="UP001162087"/>
    </source>
</evidence>
<dbReference type="EMBL" id="OX365907">
    <property type="protein sequence ID" value="CAI4046536.1"/>
    <property type="molecule type" value="Genomic_DNA"/>
</dbReference>